<reference evidence="4 5" key="1">
    <citation type="journal article" date="2013" name="Mar. Genomics">
        <title>Expression of sulfatases in Rhodopirellula baltica and the diversity of sulfatases in the genus Rhodopirellula.</title>
        <authorList>
            <person name="Wegner C.E."/>
            <person name="Richter-Heitmann T."/>
            <person name="Klindworth A."/>
            <person name="Klockow C."/>
            <person name="Richter M."/>
            <person name="Achstetter T."/>
            <person name="Glockner F.O."/>
            <person name="Harder J."/>
        </authorList>
    </citation>
    <scope>NUCLEOTIDE SEQUENCE [LARGE SCALE GENOMIC DNA]</scope>
    <source>
        <strain evidence="4 5">SH398</strain>
    </source>
</reference>
<feature type="domain" description="BON" evidence="3">
    <location>
        <begin position="159"/>
        <end position="226"/>
    </location>
</feature>
<comment type="caution">
    <text evidence="4">The sequence shown here is derived from an EMBL/GenBank/DDBJ whole genome shotgun (WGS) entry which is preliminary data.</text>
</comment>
<gene>
    <name evidence="4" type="ORF">RESH_04276</name>
</gene>
<dbReference type="AlphaFoldDB" id="M5SBT3"/>
<evidence type="ECO:0000313" key="4">
    <source>
        <dbReference type="EMBL" id="EMI25137.1"/>
    </source>
</evidence>
<dbReference type="RefSeq" id="WP_008669468.1">
    <property type="nucleotide sequence ID" value="NZ_ANOF01000137.1"/>
</dbReference>
<keyword evidence="2" id="KW-0732">Signal</keyword>
<organism evidence="4 5">
    <name type="scientific">Rhodopirellula europaea SH398</name>
    <dbReference type="NCBI Taxonomy" id="1263868"/>
    <lineage>
        <taxon>Bacteria</taxon>
        <taxon>Pseudomonadati</taxon>
        <taxon>Planctomycetota</taxon>
        <taxon>Planctomycetia</taxon>
        <taxon>Pirellulales</taxon>
        <taxon>Pirellulaceae</taxon>
        <taxon>Rhodopirellula</taxon>
    </lineage>
</organism>
<dbReference type="InterPro" id="IPR007055">
    <property type="entry name" value="BON_dom"/>
</dbReference>
<dbReference type="Proteomes" id="UP000011996">
    <property type="component" value="Unassembled WGS sequence"/>
</dbReference>
<dbReference type="PATRIC" id="fig|1263868.3.peg.4638"/>
<feature type="compositionally biased region" description="Polar residues" evidence="1">
    <location>
        <begin position="67"/>
        <end position="79"/>
    </location>
</feature>
<dbReference type="PROSITE" id="PS50914">
    <property type="entry name" value="BON"/>
    <property type="match status" value="1"/>
</dbReference>
<accession>M5SBT3</accession>
<protein>
    <submittedName>
        <fullName evidence="4">Signal peptide protein</fullName>
    </submittedName>
</protein>
<evidence type="ECO:0000256" key="1">
    <source>
        <dbReference type="SAM" id="MobiDB-lite"/>
    </source>
</evidence>
<name>M5SBT3_9BACT</name>
<sequence length="226" mass="22643">MKRTSQIVACLAASTLWIALGSTATAQQQGNETGGGANGQAEGTITQGLDPDAVFSQGVQRNGAVGANTSTPVGASPASQAGGGGGGGAFGGGGGLGGFGGGGGLGAAFGNLFGGGNAGRGNTSTPPIRTRLRSAVEVAPLEPVRVQQYASSRLQGTSNLTTINGNLPGRMNSQSNRYDGVNVQVQDRTATLSGTVRNESDRRMTELLMRLEPGVSRVDNRLSVQP</sequence>
<dbReference type="EMBL" id="ANOF01000137">
    <property type="protein sequence ID" value="EMI25137.1"/>
    <property type="molecule type" value="Genomic_DNA"/>
</dbReference>
<dbReference type="Gene3D" id="3.30.1340.30">
    <property type="match status" value="1"/>
</dbReference>
<evidence type="ECO:0000259" key="3">
    <source>
        <dbReference type="PROSITE" id="PS50914"/>
    </source>
</evidence>
<feature type="signal peptide" evidence="2">
    <location>
        <begin position="1"/>
        <end position="26"/>
    </location>
</feature>
<feature type="chain" id="PRO_5004071343" evidence="2">
    <location>
        <begin position="27"/>
        <end position="226"/>
    </location>
</feature>
<feature type="region of interest" description="Disordered" evidence="1">
    <location>
        <begin position="63"/>
        <end position="83"/>
    </location>
</feature>
<evidence type="ECO:0000256" key="2">
    <source>
        <dbReference type="SAM" id="SignalP"/>
    </source>
</evidence>
<proteinExistence type="predicted"/>
<dbReference type="OrthoDB" id="291345at2"/>
<evidence type="ECO:0000313" key="5">
    <source>
        <dbReference type="Proteomes" id="UP000011996"/>
    </source>
</evidence>
<dbReference type="Pfam" id="PF04972">
    <property type="entry name" value="BON"/>
    <property type="match status" value="1"/>
</dbReference>
<dbReference type="STRING" id="1263868.RESH_04276"/>